<evidence type="ECO:0000313" key="2">
    <source>
        <dbReference type="Proteomes" id="UP000054308"/>
    </source>
</evidence>
<gene>
    <name evidence="1" type="ORF">N300_07904</name>
</gene>
<sequence>VYNLTLHFLHKHIFLISHLLAVKILKAEYKSKQQSA</sequence>
<proteinExistence type="predicted"/>
<dbReference type="EMBL" id="KL217730">
    <property type="protein sequence ID" value="KFO98128.1"/>
    <property type="molecule type" value="Genomic_DNA"/>
</dbReference>
<feature type="non-terminal residue" evidence="1">
    <location>
        <position position="1"/>
    </location>
</feature>
<dbReference type="Proteomes" id="UP000054308">
    <property type="component" value="Unassembled WGS sequence"/>
</dbReference>
<dbReference type="AlphaFoldDB" id="A0A091HPC3"/>
<feature type="non-terminal residue" evidence="1">
    <location>
        <position position="36"/>
    </location>
</feature>
<reference evidence="1 2" key="1">
    <citation type="submission" date="2014-04" db="EMBL/GenBank/DDBJ databases">
        <title>Genome evolution of avian class.</title>
        <authorList>
            <person name="Zhang G."/>
            <person name="Li C."/>
        </authorList>
    </citation>
    <scope>NUCLEOTIDE SEQUENCE [LARGE SCALE GENOMIC DNA]</scope>
    <source>
        <strain evidence="1">BGI_N300</strain>
    </source>
</reference>
<accession>A0A091HPC3</accession>
<name>A0A091HPC3_CALAN</name>
<keyword evidence="2" id="KW-1185">Reference proteome</keyword>
<organism evidence="1 2">
    <name type="scientific">Calypte anna</name>
    <name type="common">Anna's hummingbird</name>
    <name type="synonym">Archilochus anna</name>
    <dbReference type="NCBI Taxonomy" id="9244"/>
    <lineage>
        <taxon>Eukaryota</taxon>
        <taxon>Metazoa</taxon>
        <taxon>Chordata</taxon>
        <taxon>Craniata</taxon>
        <taxon>Vertebrata</taxon>
        <taxon>Euteleostomi</taxon>
        <taxon>Archelosauria</taxon>
        <taxon>Archosauria</taxon>
        <taxon>Dinosauria</taxon>
        <taxon>Saurischia</taxon>
        <taxon>Theropoda</taxon>
        <taxon>Coelurosauria</taxon>
        <taxon>Aves</taxon>
        <taxon>Neognathae</taxon>
        <taxon>Neoaves</taxon>
        <taxon>Strisores</taxon>
        <taxon>Apodiformes</taxon>
        <taxon>Trochilidae</taxon>
        <taxon>Calypte</taxon>
    </lineage>
</organism>
<protein>
    <submittedName>
        <fullName evidence="1">Uncharacterized protein</fullName>
    </submittedName>
</protein>
<evidence type="ECO:0000313" key="1">
    <source>
        <dbReference type="EMBL" id="KFO98128.1"/>
    </source>
</evidence>